<organism evidence="1 2">
    <name type="scientific">Bugula neritina</name>
    <name type="common">Brown bryozoan</name>
    <name type="synonym">Sertularia neritina</name>
    <dbReference type="NCBI Taxonomy" id="10212"/>
    <lineage>
        <taxon>Eukaryota</taxon>
        <taxon>Metazoa</taxon>
        <taxon>Spiralia</taxon>
        <taxon>Lophotrochozoa</taxon>
        <taxon>Bryozoa</taxon>
        <taxon>Gymnolaemata</taxon>
        <taxon>Cheilostomatida</taxon>
        <taxon>Flustrina</taxon>
        <taxon>Buguloidea</taxon>
        <taxon>Bugulidae</taxon>
        <taxon>Bugula</taxon>
    </lineage>
</organism>
<gene>
    <name evidence="1" type="ORF">EB796_009135</name>
</gene>
<dbReference type="AlphaFoldDB" id="A0A7J7K3K6"/>
<dbReference type="EMBL" id="VXIV02001497">
    <property type="protein sequence ID" value="KAF6032534.1"/>
    <property type="molecule type" value="Genomic_DNA"/>
</dbReference>
<dbReference type="Proteomes" id="UP000593567">
    <property type="component" value="Unassembled WGS sequence"/>
</dbReference>
<comment type="caution">
    <text evidence="1">The sequence shown here is derived from an EMBL/GenBank/DDBJ whole genome shotgun (WGS) entry which is preliminary data.</text>
</comment>
<proteinExistence type="predicted"/>
<keyword evidence="2" id="KW-1185">Reference proteome</keyword>
<evidence type="ECO:0000313" key="1">
    <source>
        <dbReference type="EMBL" id="KAF6032534.1"/>
    </source>
</evidence>
<evidence type="ECO:0000313" key="2">
    <source>
        <dbReference type="Proteomes" id="UP000593567"/>
    </source>
</evidence>
<accession>A0A7J7K3K6</accession>
<name>A0A7J7K3K6_BUGNE</name>
<sequence>METYNSLTNSRNELKMTSTSLEISLPSCQYLLPLALDWSSKQYVQDDTPNVATIIYLGKCIIIKHIVW</sequence>
<reference evidence="1" key="1">
    <citation type="submission" date="2020-06" db="EMBL/GenBank/DDBJ databases">
        <title>Draft genome of Bugula neritina, a colonial animal packing powerful symbionts and potential medicines.</title>
        <authorList>
            <person name="Rayko M."/>
        </authorList>
    </citation>
    <scope>NUCLEOTIDE SEQUENCE [LARGE SCALE GENOMIC DNA]</scope>
    <source>
        <strain evidence="1">Kwan_BN1</strain>
    </source>
</reference>
<protein>
    <submittedName>
        <fullName evidence="1">Uncharacterized protein</fullName>
    </submittedName>
</protein>